<evidence type="ECO:0000259" key="5">
    <source>
        <dbReference type="PROSITE" id="PS50600"/>
    </source>
</evidence>
<evidence type="ECO:0000313" key="7">
    <source>
        <dbReference type="Proteomes" id="UP000823388"/>
    </source>
</evidence>
<dbReference type="SUPFAM" id="SSF54001">
    <property type="entry name" value="Cysteine proteinases"/>
    <property type="match status" value="1"/>
</dbReference>
<dbReference type="EMBL" id="CM029044">
    <property type="protein sequence ID" value="KAG2606838.1"/>
    <property type="molecule type" value="Genomic_DNA"/>
</dbReference>
<dbReference type="AlphaFoldDB" id="A0A8T0TB57"/>
<proteinExistence type="inferred from homology"/>
<organism evidence="6 7">
    <name type="scientific">Panicum virgatum</name>
    <name type="common">Blackwell switchgrass</name>
    <dbReference type="NCBI Taxonomy" id="38727"/>
    <lineage>
        <taxon>Eukaryota</taxon>
        <taxon>Viridiplantae</taxon>
        <taxon>Streptophyta</taxon>
        <taxon>Embryophyta</taxon>
        <taxon>Tracheophyta</taxon>
        <taxon>Spermatophyta</taxon>
        <taxon>Magnoliopsida</taxon>
        <taxon>Liliopsida</taxon>
        <taxon>Poales</taxon>
        <taxon>Poaceae</taxon>
        <taxon>PACMAD clade</taxon>
        <taxon>Panicoideae</taxon>
        <taxon>Panicodae</taxon>
        <taxon>Paniceae</taxon>
        <taxon>Panicinae</taxon>
        <taxon>Panicum</taxon>
        <taxon>Panicum sect. Hiantes</taxon>
    </lineage>
</organism>
<name>A0A8T0TB57_PANVG</name>
<feature type="compositionally biased region" description="Basic and acidic residues" evidence="4">
    <location>
        <begin position="16"/>
        <end position="25"/>
    </location>
</feature>
<gene>
    <name evidence="6" type="ORF">PVAP13_4NG164233</name>
</gene>
<comment type="caution">
    <text evidence="6">The sequence shown here is derived from an EMBL/GenBank/DDBJ whole genome shotgun (WGS) entry which is preliminary data.</text>
</comment>
<dbReference type="Pfam" id="PF02902">
    <property type="entry name" value="Peptidase_C48"/>
    <property type="match status" value="1"/>
</dbReference>
<keyword evidence="7" id="KW-1185">Reference proteome</keyword>
<evidence type="ECO:0000256" key="3">
    <source>
        <dbReference type="ARBA" id="ARBA00022801"/>
    </source>
</evidence>
<feature type="region of interest" description="Disordered" evidence="4">
    <location>
        <begin position="144"/>
        <end position="191"/>
    </location>
</feature>
<keyword evidence="2" id="KW-0645">Protease</keyword>
<evidence type="ECO:0000256" key="4">
    <source>
        <dbReference type="SAM" id="MobiDB-lite"/>
    </source>
</evidence>
<accession>A0A8T0TB57</accession>
<dbReference type="InterPro" id="IPR003653">
    <property type="entry name" value="Peptidase_C48_C"/>
</dbReference>
<dbReference type="Proteomes" id="UP000823388">
    <property type="component" value="Chromosome 4N"/>
</dbReference>
<dbReference type="PROSITE" id="PS50600">
    <property type="entry name" value="ULP_PROTEASE"/>
    <property type="match status" value="1"/>
</dbReference>
<feature type="region of interest" description="Disordered" evidence="4">
    <location>
        <begin position="15"/>
        <end position="43"/>
    </location>
</feature>
<evidence type="ECO:0000256" key="1">
    <source>
        <dbReference type="ARBA" id="ARBA00005234"/>
    </source>
</evidence>
<dbReference type="InterPro" id="IPR038765">
    <property type="entry name" value="Papain-like_cys_pep_sf"/>
</dbReference>
<feature type="domain" description="Ubiquitin-like protease family profile" evidence="5">
    <location>
        <begin position="266"/>
        <end position="412"/>
    </location>
</feature>
<sequence length="412" mass="47108">MSQLARGNFYDDVQDDHEYLDSSERDTDDENYEGAPNDNAHSHSSGFVHLSSLDDDALFNMLKKSVSYLFCIQVSSGIRSSKTISMMDAPAPSFRLLEEFDDNDNFIDDPRKRRAAGLPCDGNTIYDYPTCVPYHDEEHIVPNSEIPAPTHSTSHCKPAHNPSIADEPPGDGINADHHQDSPVFDRTPDANYDSSREAIPLAAVDIQGRLILLSPQESPATLKFKLLDSRISMLPAAQWPKKLTISTMLLAAKLPKSTEVINYDNVHVSYQQLATLRHSEKVYVDKFVINAFCRKMFKDKHPKDSRCHFFFSTVGDYLMNHEWNQTFLHDTCRRCFTLANGCFKFIASDYLFFPILHDDHWFLFIVALHDGYFIFLDSFFREDELYQQNVRSTIIGIFMSLSSTTHLFRSMI</sequence>
<comment type="similarity">
    <text evidence="1">Belongs to the peptidase C48 family.</text>
</comment>
<reference evidence="6" key="1">
    <citation type="submission" date="2020-05" db="EMBL/GenBank/DDBJ databases">
        <title>WGS assembly of Panicum virgatum.</title>
        <authorList>
            <person name="Lovell J.T."/>
            <person name="Jenkins J."/>
            <person name="Shu S."/>
            <person name="Juenger T.E."/>
            <person name="Schmutz J."/>
        </authorList>
    </citation>
    <scope>NUCLEOTIDE SEQUENCE</scope>
    <source>
        <strain evidence="6">AP13</strain>
    </source>
</reference>
<dbReference type="Gene3D" id="3.40.395.10">
    <property type="entry name" value="Adenoviral Proteinase, Chain A"/>
    <property type="match status" value="1"/>
</dbReference>
<keyword evidence="3" id="KW-0378">Hydrolase</keyword>
<dbReference type="GO" id="GO:0008234">
    <property type="term" value="F:cysteine-type peptidase activity"/>
    <property type="evidence" value="ECO:0007669"/>
    <property type="project" value="InterPro"/>
</dbReference>
<evidence type="ECO:0000256" key="2">
    <source>
        <dbReference type="ARBA" id="ARBA00022670"/>
    </source>
</evidence>
<evidence type="ECO:0000313" key="6">
    <source>
        <dbReference type="EMBL" id="KAG2606838.1"/>
    </source>
</evidence>
<protein>
    <recommendedName>
        <fullName evidence="5">Ubiquitin-like protease family profile domain-containing protein</fullName>
    </recommendedName>
</protein>
<dbReference type="GO" id="GO:0006508">
    <property type="term" value="P:proteolysis"/>
    <property type="evidence" value="ECO:0007669"/>
    <property type="project" value="UniProtKB-KW"/>
</dbReference>